<name>A0ABP7SX74_9SPHN</name>
<organism evidence="2 3">
    <name type="scientific">Sphingomonas swuensis</name>
    <dbReference type="NCBI Taxonomy" id="977800"/>
    <lineage>
        <taxon>Bacteria</taxon>
        <taxon>Pseudomonadati</taxon>
        <taxon>Pseudomonadota</taxon>
        <taxon>Alphaproteobacteria</taxon>
        <taxon>Sphingomonadales</taxon>
        <taxon>Sphingomonadaceae</taxon>
        <taxon>Sphingomonas</taxon>
    </lineage>
</organism>
<evidence type="ECO:0000259" key="1">
    <source>
        <dbReference type="Pfam" id="PF13471"/>
    </source>
</evidence>
<protein>
    <recommendedName>
        <fullName evidence="1">Microcin J25-processing protein McjB C-terminal domain-containing protein</fullName>
    </recommendedName>
</protein>
<dbReference type="EMBL" id="BAABBQ010000001">
    <property type="protein sequence ID" value="GAA4017719.1"/>
    <property type="molecule type" value="Genomic_DNA"/>
</dbReference>
<proteinExistence type="predicted"/>
<feature type="domain" description="Microcin J25-processing protein McjB C-terminal" evidence="1">
    <location>
        <begin position="22"/>
        <end position="130"/>
    </location>
</feature>
<evidence type="ECO:0000313" key="2">
    <source>
        <dbReference type="EMBL" id="GAA4017719.1"/>
    </source>
</evidence>
<sequence length="135" mass="14860">MGVIAALRRRSSAERRLLAEAALLLPFAAAAIRMRPFAQTVAFGAVPLGAHRADEVRDITRAVAAAARHMPFRSMCFEQGLAVQRMLRRRGQDARLHYGIAPGAKLEAHVWISLGDQIIHGGETAPRFREVGQWP</sequence>
<keyword evidence="3" id="KW-1185">Reference proteome</keyword>
<dbReference type="NCBIfam" id="NF033537">
    <property type="entry name" value="lasso_biosyn_B2"/>
    <property type="match status" value="1"/>
</dbReference>
<dbReference type="Pfam" id="PF13471">
    <property type="entry name" value="Transglut_core3"/>
    <property type="match status" value="1"/>
</dbReference>
<accession>A0ABP7SX74</accession>
<dbReference type="Proteomes" id="UP001500235">
    <property type="component" value="Unassembled WGS sequence"/>
</dbReference>
<evidence type="ECO:0000313" key="3">
    <source>
        <dbReference type="Proteomes" id="UP001500235"/>
    </source>
</evidence>
<dbReference type="InterPro" id="IPR053521">
    <property type="entry name" value="McjB-like"/>
</dbReference>
<dbReference type="RefSeq" id="WP_344706890.1">
    <property type="nucleotide sequence ID" value="NZ_BAABBQ010000001.1"/>
</dbReference>
<dbReference type="InterPro" id="IPR032708">
    <property type="entry name" value="McjB_C"/>
</dbReference>
<comment type="caution">
    <text evidence="2">The sequence shown here is derived from an EMBL/GenBank/DDBJ whole genome shotgun (WGS) entry which is preliminary data.</text>
</comment>
<gene>
    <name evidence="2" type="ORF">GCM10022280_16270</name>
</gene>
<reference evidence="3" key="1">
    <citation type="journal article" date="2019" name="Int. J. Syst. Evol. Microbiol.">
        <title>The Global Catalogue of Microorganisms (GCM) 10K type strain sequencing project: providing services to taxonomists for standard genome sequencing and annotation.</title>
        <authorList>
            <consortium name="The Broad Institute Genomics Platform"/>
            <consortium name="The Broad Institute Genome Sequencing Center for Infectious Disease"/>
            <person name="Wu L."/>
            <person name="Ma J."/>
        </authorList>
    </citation>
    <scope>NUCLEOTIDE SEQUENCE [LARGE SCALE GENOMIC DNA]</scope>
    <source>
        <strain evidence="3">JCM 17563</strain>
    </source>
</reference>